<evidence type="ECO:0000256" key="2">
    <source>
        <dbReference type="ARBA" id="ARBA00022763"/>
    </source>
</evidence>
<evidence type="ECO:0000313" key="8">
    <source>
        <dbReference type="Proteomes" id="UP001285441"/>
    </source>
</evidence>
<evidence type="ECO:0000256" key="5">
    <source>
        <dbReference type="SAM" id="MobiDB-lite"/>
    </source>
</evidence>
<accession>A0AAE0KK30</accession>
<comment type="caution">
    <text evidence="7">The sequence shown here is derived from an EMBL/GenBank/DDBJ whole genome shotgun (WGS) entry which is preliminary data.</text>
</comment>
<keyword evidence="7" id="KW-0540">Nuclease</keyword>
<keyword evidence="7" id="KW-0378">Hydrolase</keyword>
<feature type="region of interest" description="Disordered" evidence="5">
    <location>
        <begin position="495"/>
        <end position="587"/>
    </location>
</feature>
<dbReference type="GO" id="GO:0004519">
    <property type="term" value="F:endonuclease activity"/>
    <property type="evidence" value="ECO:0007669"/>
    <property type="project" value="UniProtKB-KW"/>
</dbReference>
<dbReference type="GO" id="GO:0005634">
    <property type="term" value="C:nucleus"/>
    <property type="evidence" value="ECO:0007669"/>
    <property type="project" value="UniProtKB-SubCell"/>
</dbReference>
<evidence type="ECO:0000256" key="3">
    <source>
        <dbReference type="ARBA" id="ARBA00023242"/>
    </source>
</evidence>
<reference evidence="7" key="1">
    <citation type="journal article" date="2023" name="Mol. Phylogenet. Evol.">
        <title>Genome-scale phylogeny and comparative genomics of the fungal order Sordariales.</title>
        <authorList>
            <person name="Hensen N."/>
            <person name="Bonometti L."/>
            <person name="Westerberg I."/>
            <person name="Brannstrom I.O."/>
            <person name="Guillou S."/>
            <person name="Cros-Aarteil S."/>
            <person name="Calhoun S."/>
            <person name="Haridas S."/>
            <person name="Kuo A."/>
            <person name="Mondo S."/>
            <person name="Pangilinan J."/>
            <person name="Riley R."/>
            <person name="LaButti K."/>
            <person name="Andreopoulos B."/>
            <person name="Lipzen A."/>
            <person name="Chen C."/>
            <person name="Yan M."/>
            <person name="Daum C."/>
            <person name="Ng V."/>
            <person name="Clum A."/>
            <person name="Steindorff A."/>
            <person name="Ohm R.A."/>
            <person name="Martin F."/>
            <person name="Silar P."/>
            <person name="Natvig D.O."/>
            <person name="Lalanne C."/>
            <person name="Gautier V."/>
            <person name="Ament-Velasquez S.L."/>
            <person name="Kruys A."/>
            <person name="Hutchinson M.I."/>
            <person name="Powell A.J."/>
            <person name="Barry K."/>
            <person name="Miller A.N."/>
            <person name="Grigoriev I.V."/>
            <person name="Debuchy R."/>
            <person name="Gladieux P."/>
            <person name="Hiltunen Thoren M."/>
            <person name="Johannesson H."/>
        </authorList>
    </citation>
    <scope>NUCLEOTIDE SEQUENCE</scope>
    <source>
        <strain evidence="7">CBS 232.78</strain>
    </source>
</reference>
<gene>
    <name evidence="7" type="ORF">B0H63DRAFT_562184</name>
</gene>
<dbReference type="GO" id="GO:0010792">
    <property type="term" value="P:DNA double-strand break processing involved in repair via single-strand annealing"/>
    <property type="evidence" value="ECO:0007669"/>
    <property type="project" value="TreeGrafter"/>
</dbReference>
<dbReference type="Proteomes" id="UP001285441">
    <property type="component" value="Unassembled WGS sequence"/>
</dbReference>
<keyword evidence="2" id="KW-0227">DNA damage</keyword>
<evidence type="ECO:0000256" key="4">
    <source>
        <dbReference type="SAM" id="Coils"/>
    </source>
</evidence>
<feature type="region of interest" description="Disordered" evidence="5">
    <location>
        <begin position="333"/>
        <end position="355"/>
    </location>
</feature>
<feature type="region of interest" description="Disordered" evidence="5">
    <location>
        <begin position="74"/>
        <end position="131"/>
    </location>
</feature>
<evidence type="ECO:0000313" key="7">
    <source>
        <dbReference type="EMBL" id="KAK3378129.1"/>
    </source>
</evidence>
<evidence type="ECO:0000256" key="1">
    <source>
        <dbReference type="ARBA" id="ARBA00004123"/>
    </source>
</evidence>
<reference evidence="7" key="2">
    <citation type="submission" date="2023-06" db="EMBL/GenBank/DDBJ databases">
        <authorList>
            <consortium name="Lawrence Berkeley National Laboratory"/>
            <person name="Haridas S."/>
            <person name="Hensen N."/>
            <person name="Bonometti L."/>
            <person name="Westerberg I."/>
            <person name="Brannstrom I.O."/>
            <person name="Guillou S."/>
            <person name="Cros-Aarteil S."/>
            <person name="Calhoun S."/>
            <person name="Kuo A."/>
            <person name="Mondo S."/>
            <person name="Pangilinan J."/>
            <person name="Riley R."/>
            <person name="LaButti K."/>
            <person name="Andreopoulos B."/>
            <person name="Lipzen A."/>
            <person name="Chen C."/>
            <person name="Yanf M."/>
            <person name="Daum C."/>
            <person name="Ng V."/>
            <person name="Clum A."/>
            <person name="Steindorff A."/>
            <person name="Ohm R."/>
            <person name="Martin F."/>
            <person name="Silar P."/>
            <person name="Natvig D."/>
            <person name="Lalanne C."/>
            <person name="Gautier V."/>
            <person name="Ament-velasquez S.L."/>
            <person name="Kruys A."/>
            <person name="Hutchinson M.I."/>
            <person name="Powell A.J."/>
            <person name="Barry K."/>
            <person name="Miller A.N."/>
            <person name="Grigoriev I.V."/>
            <person name="Debuchy R."/>
            <person name="Gladieux P."/>
            <person name="Thoren M.H."/>
            <person name="Johannesson H."/>
        </authorList>
    </citation>
    <scope>NUCLEOTIDE SEQUENCE</scope>
    <source>
        <strain evidence="7">CBS 232.78</strain>
    </source>
</reference>
<keyword evidence="7" id="KW-0255">Endonuclease</keyword>
<dbReference type="Pfam" id="PF08573">
    <property type="entry name" value="SAE2"/>
    <property type="match status" value="1"/>
</dbReference>
<dbReference type="InterPro" id="IPR013882">
    <property type="entry name" value="Ctp1_C"/>
</dbReference>
<feature type="compositionally biased region" description="Polar residues" evidence="5">
    <location>
        <begin position="546"/>
        <end position="587"/>
    </location>
</feature>
<proteinExistence type="predicted"/>
<feature type="domain" description="DNA endonuclease activator Ctp1 C-terminal" evidence="6">
    <location>
        <begin position="615"/>
        <end position="728"/>
    </location>
</feature>
<keyword evidence="8" id="KW-1185">Reference proteome</keyword>
<dbReference type="InterPro" id="IPR033316">
    <property type="entry name" value="RBBP8-like"/>
</dbReference>
<dbReference type="AlphaFoldDB" id="A0AAE0KK30"/>
<keyword evidence="3" id="KW-0539">Nucleus</keyword>
<evidence type="ECO:0000259" key="6">
    <source>
        <dbReference type="Pfam" id="PF08573"/>
    </source>
</evidence>
<organism evidence="7 8">
    <name type="scientific">Podospora didyma</name>
    <dbReference type="NCBI Taxonomy" id="330526"/>
    <lineage>
        <taxon>Eukaryota</taxon>
        <taxon>Fungi</taxon>
        <taxon>Dikarya</taxon>
        <taxon>Ascomycota</taxon>
        <taxon>Pezizomycotina</taxon>
        <taxon>Sordariomycetes</taxon>
        <taxon>Sordariomycetidae</taxon>
        <taxon>Sordariales</taxon>
        <taxon>Podosporaceae</taxon>
        <taxon>Podospora</taxon>
    </lineage>
</organism>
<keyword evidence="4" id="KW-0175">Coiled coil</keyword>
<sequence length="763" mass="84583">MDFWAGNAQPAIIAAVKAACDTIGNDFAAEIRERDNGRDALLAEEVSRRETAVSSANRLEEENRSLLRELQALRKKTQPASRPGYPVSSGDHDVSGAASMDSENAPRAPLHLTPRQVLGETSPNKGAGTEKLDWKKDFQKLAKRYTALEERLIKTQAAARKIREERGRWMKYSEKLEVKVKKLEERLQISTLAQGQPSTPATANSTPGTRAKSGICDAAYDAAETDHGDNFAGETTHNMSFIPNPESGTRSKTGESWLPKRASWTPPDALPQLNLRHVQNHRPVLDDVLEANRPDDLPPISHNIDAGHHVAIKPEPSSDSPVIVSERNLRKRRHVDDHGTPPPTRKIKNEQSRSSDLVVAGEQIGFSPHESLDLDASQDAIPTPKKQRLTAQRQPLLSDAIPRDRAIHSNDGVVNASVIRAKLNGPDVRTPGKLTPAQGENNGASTALKGITSALRSSDESSRIYAGRRLYSDSDWSLNHGVADVAEETFETFHSPRARPIADPSNQAPLKEGRLHSLLNQPTAETDSILLRRPRPGDSAIASVESPPNKQLKNSKATSKTFTMSGGSHNTPSIRRAQGNANGSKNTPLRERQLADLRAEDFKINPKFNNGYNHAYDEVVRNKADRTELAGCIEPNCCGKQYRAMAESELRATGALIPYRAKDIELLEAFLGNEAYRLSAIPREEQQKLWVDAKIRDLANKYGKHRHRFVRKPSPPGFWNPDFPSTQEIADRKEEGEKLERELLKARRQEAMRGGGRWLFRDE</sequence>
<dbReference type="EMBL" id="JAULSW010000006">
    <property type="protein sequence ID" value="KAK3378129.1"/>
    <property type="molecule type" value="Genomic_DNA"/>
</dbReference>
<comment type="subcellular location">
    <subcellularLocation>
        <location evidence="1">Nucleus</location>
    </subcellularLocation>
</comment>
<feature type="region of interest" description="Disordered" evidence="5">
    <location>
        <begin position="427"/>
        <end position="446"/>
    </location>
</feature>
<protein>
    <submittedName>
        <fullName evidence="7">DNA repair protein endonuclease SAE2/CtIP C-terminus-domain-containing protein</fullName>
    </submittedName>
</protein>
<feature type="coiled-coil region" evidence="4">
    <location>
        <begin position="145"/>
        <end position="193"/>
    </location>
</feature>
<dbReference type="PANTHER" id="PTHR15107:SF0">
    <property type="entry name" value="DNA ENDONUCLEASE ACTIVATOR CTP1 C-TERMINAL DOMAIN-CONTAINING PROTEIN"/>
    <property type="match status" value="1"/>
</dbReference>
<name>A0AAE0KK30_9PEZI</name>
<dbReference type="PANTHER" id="PTHR15107">
    <property type="entry name" value="RETINOBLASTOMA BINDING PROTEIN 8"/>
    <property type="match status" value="1"/>
</dbReference>
<dbReference type="GO" id="GO:0003684">
    <property type="term" value="F:damaged DNA binding"/>
    <property type="evidence" value="ECO:0007669"/>
    <property type="project" value="TreeGrafter"/>
</dbReference>